<feature type="region of interest" description="Disordered" evidence="1">
    <location>
        <begin position="53"/>
        <end position="73"/>
    </location>
</feature>
<evidence type="ECO:0000313" key="2">
    <source>
        <dbReference type="EMBL" id="WKN36751.1"/>
    </source>
</evidence>
<name>A0AA49GQZ8_9BACT</name>
<reference evidence="2" key="1">
    <citation type="journal article" date="2023" name="Comput. Struct. Biotechnol. J.">
        <title>Discovery of a novel marine Bacteroidetes with a rich repertoire of carbohydrate-active enzymes.</title>
        <authorList>
            <person name="Chen B."/>
            <person name="Liu G."/>
            <person name="Chen Q."/>
            <person name="Wang H."/>
            <person name="Liu L."/>
            <person name="Tang K."/>
        </authorList>
    </citation>
    <scope>NUCLEOTIDE SEQUENCE</scope>
    <source>
        <strain evidence="2">TK19036</strain>
    </source>
</reference>
<reference evidence="2" key="2">
    <citation type="journal article" date="2024" name="Antonie Van Leeuwenhoek">
        <title>Roseihalotalea indica gen. nov., sp. nov., a halophilic Bacteroidetes from mesopelagic Southwest Indian Ocean with higher carbohydrate metabolic potential.</title>
        <authorList>
            <person name="Chen B."/>
            <person name="Zhang M."/>
            <person name="Lin D."/>
            <person name="Ye J."/>
            <person name="Tang K."/>
        </authorList>
    </citation>
    <scope>NUCLEOTIDE SEQUENCE</scope>
    <source>
        <strain evidence="2">TK19036</strain>
    </source>
</reference>
<evidence type="ECO:0000256" key="1">
    <source>
        <dbReference type="SAM" id="MobiDB-lite"/>
    </source>
</evidence>
<dbReference type="AlphaFoldDB" id="A0AA49GQZ8"/>
<sequence>MTNFYIKATVMADAPTPPNPRPLRELSQQMKQAGQQAEKLRLRAEALKKFAQRYKDTSTEQSQIKVPHEDRDP</sequence>
<proteinExistence type="predicted"/>
<accession>A0AA49GQZ8</accession>
<organism evidence="2">
    <name type="scientific">Roseihalotalea indica</name>
    <dbReference type="NCBI Taxonomy" id="2867963"/>
    <lineage>
        <taxon>Bacteria</taxon>
        <taxon>Pseudomonadati</taxon>
        <taxon>Bacteroidota</taxon>
        <taxon>Cytophagia</taxon>
        <taxon>Cytophagales</taxon>
        <taxon>Catalimonadaceae</taxon>
        <taxon>Roseihalotalea</taxon>
    </lineage>
</organism>
<gene>
    <name evidence="2" type="ORF">K4G66_30770</name>
</gene>
<protein>
    <submittedName>
        <fullName evidence="2">Uncharacterized protein</fullName>
    </submittedName>
</protein>
<dbReference type="EMBL" id="CP120682">
    <property type="protein sequence ID" value="WKN36751.1"/>
    <property type="molecule type" value="Genomic_DNA"/>
</dbReference>